<evidence type="ECO:0000259" key="3">
    <source>
        <dbReference type="Pfam" id="PF03070"/>
    </source>
</evidence>
<evidence type="ECO:0000313" key="4">
    <source>
        <dbReference type="EMBL" id="AOX00281.1"/>
    </source>
</evidence>
<feature type="compositionally biased region" description="Basic and acidic residues" evidence="2">
    <location>
        <begin position="24"/>
        <end position="33"/>
    </location>
</feature>
<evidence type="ECO:0000256" key="2">
    <source>
        <dbReference type="SAM" id="MobiDB-lite"/>
    </source>
</evidence>
<dbReference type="EMBL" id="CP017599">
    <property type="protein sequence ID" value="AOX00281.1"/>
    <property type="molecule type" value="Genomic_DNA"/>
</dbReference>
<dbReference type="SUPFAM" id="SSF48613">
    <property type="entry name" value="Heme oxygenase-like"/>
    <property type="match status" value="1"/>
</dbReference>
<dbReference type="RefSeq" id="WP_070392745.1">
    <property type="nucleotide sequence ID" value="NZ_CP017599.1"/>
</dbReference>
<reference evidence="5" key="1">
    <citation type="submission" date="2016-10" db="EMBL/GenBank/DDBJ databases">
        <title>Comparative genomics uncovers the prolific and rare metabolic potential of the cyanobacterial genus Moorea.</title>
        <authorList>
            <person name="Leao T."/>
            <person name="Castelao G."/>
            <person name="Korobeynikov A."/>
            <person name="Monroe E.A."/>
            <person name="Podell S."/>
            <person name="Glukhov E."/>
            <person name="Allen E."/>
            <person name="Gerwick W.H."/>
            <person name="Gerwick L."/>
        </authorList>
    </citation>
    <scope>NUCLEOTIDE SEQUENCE [LARGE SCALE GENOMIC DNA]</scope>
    <source>
        <strain evidence="5">PAL-8-15-08-1</strain>
    </source>
</reference>
<dbReference type="Pfam" id="PF03070">
    <property type="entry name" value="TENA_THI-4"/>
    <property type="match status" value="1"/>
</dbReference>
<dbReference type="STRING" id="1458985.BJP34_13180"/>
<dbReference type="Proteomes" id="UP000177870">
    <property type="component" value="Chromosome"/>
</dbReference>
<dbReference type="AlphaFoldDB" id="A0A1D8TRJ2"/>
<feature type="region of interest" description="Disordered" evidence="2">
    <location>
        <begin position="1"/>
        <end position="35"/>
    </location>
</feature>
<comment type="pathway">
    <text evidence="1">Cofactor biosynthesis; thiamine diphosphate biosynthesis.</text>
</comment>
<evidence type="ECO:0000313" key="5">
    <source>
        <dbReference type="Proteomes" id="UP000177870"/>
    </source>
</evidence>
<organism evidence="4 5">
    <name type="scientific">Moorena producens PAL-8-15-08-1</name>
    <dbReference type="NCBI Taxonomy" id="1458985"/>
    <lineage>
        <taxon>Bacteria</taxon>
        <taxon>Bacillati</taxon>
        <taxon>Cyanobacteriota</taxon>
        <taxon>Cyanophyceae</taxon>
        <taxon>Coleofasciculales</taxon>
        <taxon>Coleofasciculaceae</taxon>
        <taxon>Moorena</taxon>
    </lineage>
</organism>
<feature type="domain" description="Thiaminase-2/PQQC" evidence="3">
    <location>
        <begin position="161"/>
        <end position="250"/>
    </location>
</feature>
<evidence type="ECO:0000256" key="1">
    <source>
        <dbReference type="ARBA" id="ARBA00004948"/>
    </source>
</evidence>
<proteinExistence type="predicted"/>
<dbReference type="InterPro" id="IPR004305">
    <property type="entry name" value="Thiaminase-2/PQQC"/>
</dbReference>
<dbReference type="InterPro" id="IPR016084">
    <property type="entry name" value="Haem_Oase-like_multi-hlx"/>
</dbReference>
<name>A0A1D8TRJ2_9CYAN</name>
<gene>
    <name evidence="4" type="ORF">BJP34_13180</name>
</gene>
<dbReference type="KEGG" id="mpro:BJP34_13180"/>
<dbReference type="OrthoDB" id="5195905at2"/>
<protein>
    <recommendedName>
        <fullName evidence="3">Thiaminase-2/PQQC domain-containing protein</fullName>
    </recommendedName>
</protein>
<sequence>MSKYTLPPLQEDSTVTSVLEPELSEGKFQDKKPQQPSVLRPKLACKVNYYQDQLIFSQDGRDFAFQVNSQSGKILKKFISLMDGTKSMTELQQMFSANNSELFNTIVRHLDEHNLLDDVAQVRVNSGIDTLLELEDLTTELLNQQVDENLFLKSIKSETSQLPINVIYGFLIEHYHFITQQCCFDSPGLSFQSSTKVRQLLNERYTQEYRQDQELVMAALNAIGISREQLADTMPLPETMGMCNALTYWANFEPLFFLSTLGFLAGQTRKNFEFYSKACERVELDSGFINPIRQLANSKLKLEPENLSRRIFQEIPHIDRQTKQRFRGQTYLFVEIYNNFYTAIWNHYSSASHLLRRVSAI</sequence>
<accession>A0A1D8TRJ2</accession>
<dbReference type="Gene3D" id="1.20.910.10">
    <property type="entry name" value="Heme oxygenase-like"/>
    <property type="match status" value="1"/>
</dbReference>